<dbReference type="PANTHER" id="PTHR33570">
    <property type="entry name" value="4-CARBOXYMUCONOLACTONE DECARBOXYLASE FAMILY PROTEIN"/>
    <property type="match status" value="1"/>
</dbReference>
<reference evidence="3 4" key="1">
    <citation type="submission" date="2018-04" db="EMBL/GenBank/DDBJ databases">
        <title>Genomic Encyclopedia of Type Strains, Phase IV (KMG-IV): sequencing the most valuable type-strain genomes for metagenomic binning, comparative biology and taxonomic classification.</title>
        <authorList>
            <person name="Goeker M."/>
        </authorList>
    </citation>
    <scope>NUCLEOTIDE SEQUENCE [LARGE SCALE GENOMIC DNA]</scope>
    <source>
        <strain evidence="3 4">DSM 7138</strain>
    </source>
</reference>
<protein>
    <submittedName>
        <fullName evidence="3">Pimeloyl-ACP methyl ester carboxylesterase</fullName>
    </submittedName>
</protein>
<dbReference type="SUPFAM" id="SSF53474">
    <property type="entry name" value="alpha/beta-Hydrolases"/>
    <property type="match status" value="1"/>
</dbReference>
<dbReference type="Pfam" id="PF12697">
    <property type="entry name" value="Abhydrolase_6"/>
    <property type="match status" value="1"/>
</dbReference>
<gene>
    <name evidence="3" type="ORF">C7449_103143</name>
</gene>
<evidence type="ECO:0000313" key="4">
    <source>
        <dbReference type="Proteomes" id="UP000241247"/>
    </source>
</evidence>
<dbReference type="SUPFAM" id="SSF69118">
    <property type="entry name" value="AhpD-like"/>
    <property type="match status" value="1"/>
</dbReference>
<dbReference type="InterPro" id="IPR003779">
    <property type="entry name" value="CMD-like"/>
</dbReference>
<dbReference type="Pfam" id="PF02627">
    <property type="entry name" value="CMD"/>
    <property type="match status" value="1"/>
</dbReference>
<evidence type="ECO:0000259" key="2">
    <source>
        <dbReference type="Pfam" id="PF12697"/>
    </source>
</evidence>
<dbReference type="GO" id="GO:0051920">
    <property type="term" value="F:peroxiredoxin activity"/>
    <property type="evidence" value="ECO:0007669"/>
    <property type="project" value="InterPro"/>
</dbReference>
<evidence type="ECO:0000313" key="3">
    <source>
        <dbReference type="EMBL" id="PTM96129.1"/>
    </source>
</evidence>
<evidence type="ECO:0000259" key="1">
    <source>
        <dbReference type="Pfam" id="PF02627"/>
    </source>
</evidence>
<dbReference type="Gene3D" id="1.20.1290.10">
    <property type="entry name" value="AhpD-like"/>
    <property type="match status" value="1"/>
</dbReference>
<dbReference type="RefSeq" id="WP_108002213.1">
    <property type="nucleotide sequence ID" value="NZ_JBHEEX010000009.1"/>
</dbReference>
<dbReference type="EMBL" id="PZZZ01000003">
    <property type="protein sequence ID" value="PTM96129.1"/>
    <property type="molecule type" value="Genomic_DNA"/>
</dbReference>
<proteinExistence type="predicted"/>
<dbReference type="Proteomes" id="UP000241247">
    <property type="component" value="Unassembled WGS sequence"/>
</dbReference>
<keyword evidence="4" id="KW-1185">Reference proteome</keyword>
<dbReference type="InterPro" id="IPR052512">
    <property type="entry name" value="4CMD/NDH-1_regulator"/>
</dbReference>
<comment type="caution">
    <text evidence="3">The sequence shown here is derived from an EMBL/GenBank/DDBJ whole genome shotgun (WGS) entry which is preliminary data.</text>
</comment>
<dbReference type="InterPro" id="IPR000073">
    <property type="entry name" value="AB_hydrolase_1"/>
</dbReference>
<dbReference type="PANTHER" id="PTHR33570:SF2">
    <property type="entry name" value="CARBOXYMUCONOLACTONE DECARBOXYLASE-LIKE DOMAIN-CONTAINING PROTEIN"/>
    <property type="match status" value="1"/>
</dbReference>
<name>A0A2T5BAZ1_MYCDI</name>
<organism evidence="3 4">
    <name type="scientific">Mycoplana dimorpha</name>
    <dbReference type="NCBI Taxonomy" id="28320"/>
    <lineage>
        <taxon>Bacteria</taxon>
        <taxon>Pseudomonadati</taxon>
        <taxon>Pseudomonadota</taxon>
        <taxon>Alphaproteobacteria</taxon>
        <taxon>Hyphomicrobiales</taxon>
        <taxon>Rhizobiaceae</taxon>
        <taxon>Mycoplana</taxon>
    </lineage>
</organism>
<dbReference type="InterPro" id="IPR029058">
    <property type="entry name" value="AB_hydrolase_fold"/>
</dbReference>
<dbReference type="Gene3D" id="3.40.50.1820">
    <property type="entry name" value="alpha/beta hydrolase"/>
    <property type="match status" value="1"/>
</dbReference>
<sequence length="407" mass="44822">MTTSRDEAASIMHLPPGLNVRLKGDAAGRRVVFIHGVGSHLESWDGVIGRLGPGVHSLSYDLRGHGESEKPPGPYSMEDFVADLKALVDRLGWARFDLVGFSLGGLVAQAFTLRFAAQVRSLTIVSSVAGRTPEEREKVRQRAQKLRESGAAAHLGEAVDRWFSDAFAAAHPEVIEARKARSMMNDPESYAAAYSVLAESDFVDRLKEIACPALVMTGENDVGSTPRMAQTMCDLMPDARLRILPGLKHSVLLEAPDLVGALIEQFLSEVPEDPRMEQSRYERGLKMRRAVLGDDYVDRSIGQADAFNRDFQRIVTEYCWGETWADETLSPRERSILNLGMIAALGRMHEFELHTAGALRNGISHDELRAILTQIAVYCGIPAGVDCFRVARKVLNAEKDQPEKTPG</sequence>
<dbReference type="OrthoDB" id="9793083at2"/>
<feature type="domain" description="Carboxymuconolactone decarboxylase-like" evidence="1">
    <location>
        <begin position="310"/>
        <end position="392"/>
    </location>
</feature>
<dbReference type="InterPro" id="IPR029032">
    <property type="entry name" value="AhpD-like"/>
</dbReference>
<accession>A0A2T5BAZ1</accession>
<dbReference type="AlphaFoldDB" id="A0A2T5BAZ1"/>
<feature type="domain" description="AB hydrolase-1" evidence="2">
    <location>
        <begin position="31"/>
        <end position="259"/>
    </location>
</feature>